<evidence type="ECO:0000313" key="2">
    <source>
        <dbReference type="EMBL" id="KAL0402323.1"/>
    </source>
</evidence>
<evidence type="ECO:0008006" key="3">
    <source>
        <dbReference type="Google" id="ProtNLM"/>
    </source>
</evidence>
<name>A0AAW2TCQ1_9LAMI</name>
<feature type="signal peptide" evidence="1">
    <location>
        <begin position="1"/>
        <end position="24"/>
    </location>
</feature>
<feature type="chain" id="PRO_5043867588" description="Reverse transcriptase domain-containing protein" evidence="1">
    <location>
        <begin position="25"/>
        <end position="535"/>
    </location>
</feature>
<accession>A0AAW2TCQ1</accession>
<organism evidence="2">
    <name type="scientific">Sesamum latifolium</name>
    <dbReference type="NCBI Taxonomy" id="2727402"/>
    <lineage>
        <taxon>Eukaryota</taxon>
        <taxon>Viridiplantae</taxon>
        <taxon>Streptophyta</taxon>
        <taxon>Embryophyta</taxon>
        <taxon>Tracheophyta</taxon>
        <taxon>Spermatophyta</taxon>
        <taxon>Magnoliopsida</taxon>
        <taxon>eudicotyledons</taxon>
        <taxon>Gunneridae</taxon>
        <taxon>Pentapetalae</taxon>
        <taxon>asterids</taxon>
        <taxon>lamiids</taxon>
        <taxon>Lamiales</taxon>
        <taxon>Pedaliaceae</taxon>
        <taxon>Sesamum</taxon>
    </lineage>
</organism>
<dbReference type="AlphaFoldDB" id="A0AAW2TCQ1"/>
<reference evidence="2" key="2">
    <citation type="journal article" date="2024" name="Plant">
        <title>Genomic evolution and insights into agronomic trait innovations of Sesamum species.</title>
        <authorList>
            <person name="Miao H."/>
            <person name="Wang L."/>
            <person name="Qu L."/>
            <person name="Liu H."/>
            <person name="Sun Y."/>
            <person name="Le M."/>
            <person name="Wang Q."/>
            <person name="Wei S."/>
            <person name="Zheng Y."/>
            <person name="Lin W."/>
            <person name="Duan Y."/>
            <person name="Cao H."/>
            <person name="Xiong S."/>
            <person name="Wang X."/>
            <person name="Wei L."/>
            <person name="Li C."/>
            <person name="Ma Q."/>
            <person name="Ju M."/>
            <person name="Zhao R."/>
            <person name="Li G."/>
            <person name="Mu C."/>
            <person name="Tian Q."/>
            <person name="Mei H."/>
            <person name="Zhang T."/>
            <person name="Gao T."/>
            <person name="Zhang H."/>
        </authorList>
    </citation>
    <scope>NUCLEOTIDE SEQUENCE</scope>
    <source>
        <strain evidence="2">KEN1</strain>
    </source>
</reference>
<dbReference type="PANTHER" id="PTHR33710">
    <property type="entry name" value="BNAC02G09200D PROTEIN"/>
    <property type="match status" value="1"/>
</dbReference>
<protein>
    <recommendedName>
        <fullName evidence="3">Reverse transcriptase domain-containing protein</fullName>
    </recommendedName>
</protein>
<dbReference type="PANTHER" id="PTHR33710:SF83">
    <property type="entry name" value="ENDONUCLEASE_EXONUCLEASE_PHOSPHATASE DOMAIN-CONTAINING PROTEIN"/>
    <property type="match status" value="1"/>
</dbReference>
<evidence type="ECO:0000256" key="1">
    <source>
        <dbReference type="SAM" id="SignalP"/>
    </source>
</evidence>
<dbReference type="InterPro" id="IPR036691">
    <property type="entry name" value="Endo/exonu/phosph_ase_sf"/>
</dbReference>
<keyword evidence="1" id="KW-0732">Signal</keyword>
<dbReference type="Gene3D" id="3.60.10.10">
    <property type="entry name" value="Endonuclease/exonuclease/phosphatase"/>
    <property type="match status" value="1"/>
</dbReference>
<dbReference type="SUPFAM" id="SSF56219">
    <property type="entry name" value="DNase I-like"/>
    <property type="match status" value="1"/>
</dbReference>
<comment type="caution">
    <text evidence="2">The sequence shown here is derived from an EMBL/GenBank/DDBJ whole genome shotgun (WGS) entry which is preliminary data.</text>
</comment>
<reference evidence="2" key="1">
    <citation type="submission" date="2020-06" db="EMBL/GenBank/DDBJ databases">
        <authorList>
            <person name="Li T."/>
            <person name="Hu X."/>
            <person name="Zhang T."/>
            <person name="Song X."/>
            <person name="Zhang H."/>
            <person name="Dai N."/>
            <person name="Sheng W."/>
            <person name="Hou X."/>
            <person name="Wei L."/>
        </authorList>
    </citation>
    <scope>NUCLEOTIDE SEQUENCE</scope>
    <source>
        <strain evidence="2">KEN1</strain>
        <tissue evidence="2">Leaf</tissue>
    </source>
</reference>
<proteinExistence type="predicted"/>
<dbReference type="EMBL" id="JACGWN010000015">
    <property type="protein sequence ID" value="KAL0402323.1"/>
    <property type="molecule type" value="Genomic_DNA"/>
</dbReference>
<sequence>MLQMGTSMIFLINTSLVIFSLGSGLGLRNDGALLNSPGAGGMSVRDTRTGMGGSIIVGYSSIERELSNTTEAVEHYEYPSLELLENRDSLDSSKTGRYNLRAVSCDGVIAETKFGDEKKGAPRPVWKIIDFRETLDFCDLSDLGYSAPKFTWYNRRQHLETIHARLDRAVVNSTWISRFSSHSVVHIAACQSDHKMVLLHSEPPGNQNPRRRSIQFRFDVRWLQSDGCRQVIEEAWGKGAMDDAHLILWQMIQKYVGLLRWSRMEFVRPKWEIKKLDERIAMESGRRRRKDIQDILLQHFHLIFASSRLADSSIDEVIATISRCVIPEMNSQVHRPFTVIEVKQALSRMFPFKTSGPDVSSQSKKGYVALKLDMSKAYDRVEWSFLRRVLLRLGFEKAFSCLIQGAERRGALQGVWVSPTAPSVSHLLFADDTLLFCEATGAQVEEVKRILTLYASASGHEVNFSKSSMVVSRDMRDGEKRRLARWNSKLLSQVGKGVLIKLVLQSLSTYAMTYFKLPDHLLRDMEKGDEEFLVA</sequence>
<gene>
    <name evidence="2" type="ORF">Slati_4262200</name>
</gene>